<evidence type="ECO:0000313" key="7">
    <source>
        <dbReference type="Proteomes" id="UP000692954"/>
    </source>
</evidence>
<dbReference type="PANTHER" id="PTHR11963:SF23">
    <property type="entry name" value="CYTOSOL AMINOPEPTIDASE"/>
    <property type="match status" value="1"/>
</dbReference>
<protein>
    <recommendedName>
        <fullName evidence="5">Cytosol aminopeptidase domain-containing protein</fullName>
    </recommendedName>
</protein>
<evidence type="ECO:0000256" key="2">
    <source>
        <dbReference type="ARBA" id="ARBA00022438"/>
    </source>
</evidence>
<keyword evidence="7" id="KW-1185">Reference proteome</keyword>
<dbReference type="GO" id="GO:0070006">
    <property type="term" value="F:metalloaminopeptidase activity"/>
    <property type="evidence" value="ECO:0007669"/>
    <property type="project" value="InterPro"/>
</dbReference>
<dbReference type="InterPro" id="IPR011356">
    <property type="entry name" value="Leucine_aapep/pepB"/>
</dbReference>
<gene>
    <name evidence="6" type="ORF">PSON_ATCC_30995.1.T1500131</name>
</gene>
<comment type="caution">
    <text evidence="6">The sequence shown here is derived from an EMBL/GenBank/DDBJ whole genome shotgun (WGS) entry which is preliminary data.</text>
</comment>
<accession>A0A8S1R935</accession>
<comment type="similarity">
    <text evidence="1">Belongs to the peptidase M17 family.</text>
</comment>
<evidence type="ECO:0000256" key="1">
    <source>
        <dbReference type="ARBA" id="ARBA00009528"/>
    </source>
</evidence>
<keyword evidence="3" id="KW-0645">Protease</keyword>
<dbReference type="GO" id="GO:0030145">
    <property type="term" value="F:manganese ion binding"/>
    <property type="evidence" value="ECO:0007669"/>
    <property type="project" value="InterPro"/>
</dbReference>
<name>A0A8S1R935_9CILI</name>
<evidence type="ECO:0000256" key="4">
    <source>
        <dbReference type="ARBA" id="ARBA00022801"/>
    </source>
</evidence>
<dbReference type="PANTHER" id="PTHR11963">
    <property type="entry name" value="LEUCINE AMINOPEPTIDASE-RELATED"/>
    <property type="match status" value="1"/>
</dbReference>
<dbReference type="GO" id="GO:0005737">
    <property type="term" value="C:cytoplasm"/>
    <property type="evidence" value="ECO:0007669"/>
    <property type="project" value="InterPro"/>
</dbReference>
<sequence length="278" mass="32035">MQLEEFQFINHYIHVCLIRENQKMINIMLQLEKEVTNFIQRFKHQDNIQYDDKEGACTVLETFKAIVELALPINVVCSKAWVENSVEPDSYTVSDVIQSYKGTNVETLNTDAEGRLILADAMSYAQHKFLIQEMIKLSTFAGIIKNALGSYCRVFTKRKGCYSLLQKVQKINKEPFWQLPVDDQHRFLIKGSVADINTSSSVRVGASAAATFLEYFVEKKVRWIHWDIANVAVSDKNEGIYNKGETGFGVMSLIYYMTWDIVSKERNEQKQENDEDDN</sequence>
<feature type="domain" description="Cytosol aminopeptidase" evidence="5">
    <location>
        <begin position="109"/>
        <end position="116"/>
    </location>
</feature>
<evidence type="ECO:0000259" key="5">
    <source>
        <dbReference type="PROSITE" id="PS00631"/>
    </source>
</evidence>
<dbReference type="PROSITE" id="PS00631">
    <property type="entry name" value="CYTOSOL_AP"/>
    <property type="match status" value="1"/>
</dbReference>
<keyword evidence="2" id="KW-0031">Aminopeptidase</keyword>
<dbReference type="OrthoDB" id="412814at2759"/>
<proteinExistence type="inferred from homology"/>
<dbReference type="AlphaFoldDB" id="A0A8S1R935"/>
<dbReference type="GO" id="GO:0006508">
    <property type="term" value="P:proteolysis"/>
    <property type="evidence" value="ECO:0007669"/>
    <property type="project" value="UniProtKB-KW"/>
</dbReference>
<dbReference type="Proteomes" id="UP000692954">
    <property type="component" value="Unassembled WGS sequence"/>
</dbReference>
<evidence type="ECO:0000313" key="6">
    <source>
        <dbReference type="EMBL" id="CAD8124348.1"/>
    </source>
</evidence>
<reference evidence="6" key="1">
    <citation type="submission" date="2021-01" db="EMBL/GenBank/DDBJ databases">
        <authorList>
            <consortium name="Genoscope - CEA"/>
            <person name="William W."/>
        </authorList>
    </citation>
    <scope>NUCLEOTIDE SEQUENCE</scope>
</reference>
<keyword evidence="4" id="KW-0378">Hydrolase</keyword>
<dbReference type="EMBL" id="CAJJDN010000150">
    <property type="protein sequence ID" value="CAD8124348.1"/>
    <property type="molecule type" value="Genomic_DNA"/>
</dbReference>
<dbReference type="Pfam" id="PF00883">
    <property type="entry name" value="Peptidase_M17"/>
    <property type="match status" value="1"/>
</dbReference>
<dbReference type="InterPro" id="IPR000819">
    <property type="entry name" value="Peptidase_M17_C"/>
</dbReference>
<organism evidence="6 7">
    <name type="scientific">Paramecium sonneborni</name>
    <dbReference type="NCBI Taxonomy" id="65129"/>
    <lineage>
        <taxon>Eukaryota</taxon>
        <taxon>Sar</taxon>
        <taxon>Alveolata</taxon>
        <taxon>Ciliophora</taxon>
        <taxon>Intramacronucleata</taxon>
        <taxon>Oligohymenophorea</taxon>
        <taxon>Peniculida</taxon>
        <taxon>Parameciidae</taxon>
        <taxon>Paramecium</taxon>
    </lineage>
</organism>
<evidence type="ECO:0000256" key="3">
    <source>
        <dbReference type="ARBA" id="ARBA00022670"/>
    </source>
</evidence>